<reference evidence="3" key="1">
    <citation type="submission" date="2020-07" db="EMBL/GenBank/DDBJ databases">
        <title>Genome sequence and genetic diversity analysis of an under-domesticated orphan crop, white fonio (Digitaria exilis).</title>
        <authorList>
            <person name="Bennetzen J.L."/>
            <person name="Chen S."/>
            <person name="Ma X."/>
            <person name="Wang X."/>
            <person name="Yssel A.E.J."/>
            <person name="Chaluvadi S.R."/>
            <person name="Johnson M."/>
            <person name="Gangashetty P."/>
            <person name="Hamidou F."/>
            <person name="Sanogo M.D."/>
            <person name="Zwaenepoel A."/>
            <person name="Wallace J."/>
            <person name="Van De Peer Y."/>
            <person name="Van Deynze A."/>
        </authorList>
    </citation>
    <scope>NUCLEOTIDE SEQUENCE</scope>
    <source>
        <tissue evidence="3">Leaves</tissue>
    </source>
</reference>
<dbReference type="OrthoDB" id="663895at2759"/>
<keyword evidence="1" id="KW-0862">Zinc</keyword>
<accession>A0A835B774</accession>
<proteinExistence type="predicted"/>
<evidence type="ECO:0000313" key="4">
    <source>
        <dbReference type="Proteomes" id="UP000636709"/>
    </source>
</evidence>
<gene>
    <name evidence="3" type="ORF">HU200_039802</name>
</gene>
<dbReference type="PANTHER" id="PTHR22938:SF15">
    <property type="entry name" value="OS01G0568000 PROTEIN"/>
    <property type="match status" value="1"/>
</dbReference>
<dbReference type="GO" id="GO:0043022">
    <property type="term" value="F:ribosome binding"/>
    <property type="evidence" value="ECO:0007669"/>
    <property type="project" value="TreeGrafter"/>
</dbReference>
<dbReference type="InterPro" id="IPR001841">
    <property type="entry name" value="Znf_RING"/>
</dbReference>
<dbReference type="GO" id="GO:0008270">
    <property type="term" value="F:zinc ion binding"/>
    <property type="evidence" value="ECO:0007669"/>
    <property type="project" value="UniProtKB-KW"/>
</dbReference>
<organism evidence="3 4">
    <name type="scientific">Digitaria exilis</name>
    <dbReference type="NCBI Taxonomy" id="1010633"/>
    <lineage>
        <taxon>Eukaryota</taxon>
        <taxon>Viridiplantae</taxon>
        <taxon>Streptophyta</taxon>
        <taxon>Embryophyta</taxon>
        <taxon>Tracheophyta</taxon>
        <taxon>Spermatophyta</taxon>
        <taxon>Magnoliopsida</taxon>
        <taxon>Liliopsida</taxon>
        <taxon>Poales</taxon>
        <taxon>Poaceae</taxon>
        <taxon>PACMAD clade</taxon>
        <taxon>Panicoideae</taxon>
        <taxon>Panicodae</taxon>
        <taxon>Paniceae</taxon>
        <taxon>Anthephorinae</taxon>
        <taxon>Digitaria</taxon>
    </lineage>
</organism>
<evidence type="ECO:0000259" key="2">
    <source>
        <dbReference type="PROSITE" id="PS50089"/>
    </source>
</evidence>
<keyword evidence="1" id="KW-0863">Zinc-finger</keyword>
<name>A0A835B774_9POAL</name>
<feature type="domain" description="RING-type" evidence="2">
    <location>
        <begin position="86"/>
        <end position="127"/>
    </location>
</feature>
<evidence type="ECO:0000313" key="3">
    <source>
        <dbReference type="EMBL" id="KAF8692199.1"/>
    </source>
</evidence>
<sequence length="181" mass="19278">MAGGNAAAAAAAACESSHEGENHHAVQVLKALPTGSGGQLDHHVVVDVDRLVANVVVVAGGAAAAGSPNAVDIKTSNEDPDGKNRCVVCKQNMKWVTIGGCGHRHVCNKCMVQERFFQQNKCCRICKTHCPKVLVTKADRAATTAISNLPRFAFRDGRVGNYWYHRHTTAISKPQGPNARV</sequence>
<dbReference type="SUPFAM" id="SSF57850">
    <property type="entry name" value="RING/U-box"/>
    <property type="match status" value="1"/>
</dbReference>
<comment type="caution">
    <text evidence="3">The sequence shown here is derived from an EMBL/GenBank/DDBJ whole genome shotgun (WGS) entry which is preliminary data.</text>
</comment>
<dbReference type="PROSITE" id="PS50089">
    <property type="entry name" value="ZF_RING_2"/>
    <property type="match status" value="1"/>
</dbReference>
<dbReference type="InterPro" id="IPR013083">
    <property type="entry name" value="Znf_RING/FYVE/PHD"/>
</dbReference>
<dbReference type="GO" id="GO:0016567">
    <property type="term" value="P:protein ubiquitination"/>
    <property type="evidence" value="ECO:0007669"/>
    <property type="project" value="TreeGrafter"/>
</dbReference>
<dbReference type="Pfam" id="PF25447">
    <property type="entry name" value="RING_ZNF598"/>
    <property type="match status" value="1"/>
</dbReference>
<dbReference type="GO" id="GO:0061630">
    <property type="term" value="F:ubiquitin protein ligase activity"/>
    <property type="evidence" value="ECO:0007669"/>
    <property type="project" value="InterPro"/>
</dbReference>
<protein>
    <recommendedName>
        <fullName evidence="2">RING-type domain-containing protein</fullName>
    </recommendedName>
</protein>
<dbReference type="GO" id="GO:0072344">
    <property type="term" value="P:rescue of stalled ribosome"/>
    <property type="evidence" value="ECO:0007669"/>
    <property type="project" value="InterPro"/>
</dbReference>
<dbReference type="Proteomes" id="UP000636709">
    <property type="component" value="Unassembled WGS sequence"/>
</dbReference>
<dbReference type="Gene3D" id="3.30.40.10">
    <property type="entry name" value="Zinc/RING finger domain, C3HC4 (zinc finger)"/>
    <property type="match status" value="1"/>
</dbReference>
<dbReference type="AlphaFoldDB" id="A0A835B774"/>
<dbReference type="InterPro" id="IPR044288">
    <property type="entry name" value="ZNF598/HEL2"/>
</dbReference>
<keyword evidence="1" id="KW-0479">Metal-binding</keyword>
<dbReference type="PANTHER" id="PTHR22938">
    <property type="entry name" value="ZINC FINGER PROTEIN 598"/>
    <property type="match status" value="1"/>
</dbReference>
<evidence type="ECO:0000256" key="1">
    <source>
        <dbReference type="PROSITE-ProRule" id="PRU00175"/>
    </source>
</evidence>
<keyword evidence="4" id="KW-1185">Reference proteome</keyword>
<dbReference type="EMBL" id="JACEFO010001947">
    <property type="protein sequence ID" value="KAF8692199.1"/>
    <property type="molecule type" value="Genomic_DNA"/>
</dbReference>